<keyword evidence="11" id="KW-0407">Ion channel</keyword>
<feature type="domain" description="BTB" evidence="13">
    <location>
        <begin position="93"/>
        <end position="202"/>
    </location>
</feature>
<dbReference type="GO" id="GO:0008076">
    <property type="term" value="C:voltage-gated potassium channel complex"/>
    <property type="evidence" value="ECO:0007669"/>
    <property type="project" value="InterPro"/>
</dbReference>
<dbReference type="AlphaFoldDB" id="A0A226EFD9"/>
<evidence type="ECO:0000256" key="4">
    <source>
        <dbReference type="ARBA" id="ARBA00022692"/>
    </source>
</evidence>
<dbReference type="STRING" id="158441.A0A226EFD9"/>
<keyword evidence="2" id="KW-0813">Transport</keyword>
<gene>
    <name evidence="14" type="ORF">Fcan01_09480</name>
</gene>
<dbReference type="GO" id="GO:0051260">
    <property type="term" value="P:protein homooligomerization"/>
    <property type="evidence" value="ECO:0007669"/>
    <property type="project" value="InterPro"/>
</dbReference>
<dbReference type="Proteomes" id="UP000198287">
    <property type="component" value="Unassembled WGS sequence"/>
</dbReference>
<dbReference type="OrthoDB" id="296522at2759"/>
<dbReference type="InterPro" id="IPR027359">
    <property type="entry name" value="Volt_channel_dom_sf"/>
</dbReference>
<keyword evidence="8 12" id="KW-1133">Transmembrane helix</keyword>
<dbReference type="FunFam" id="1.10.287.70:FF:000034">
    <property type="entry name" value="Potassium voltage-gated channel subfamily B member"/>
    <property type="match status" value="1"/>
</dbReference>
<dbReference type="EMBL" id="LNIX01000004">
    <property type="protein sequence ID" value="OXA55396.1"/>
    <property type="molecule type" value="Genomic_DNA"/>
</dbReference>
<name>A0A226EFD9_FOLCA</name>
<dbReference type="PRINTS" id="PR01491">
    <property type="entry name" value="KVCHANNEL"/>
</dbReference>
<dbReference type="OMA" id="MIAILPY"/>
<keyword evidence="5" id="KW-0631">Potassium channel</keyword>
<dbReference type="InterPro" id="IPR003131">
    <property type="entry name" value="T1-type_BTB"/>
</dbReference>
<dbReference type="PRINTS" id="PR00169">
    <property type="entry name" value="KCHANNEL"/>
</dbReference>
<dbReference type="InterPro" id="IPR028325">
    <property type="entry name" value="VG_K_chnl"/>
</dbReference>
<evidence type="ECO:0000256" key="2">
    <source>
        <dbReference type="ARBA" id="ARBA00022448"/>
    </source>
</evidence>
<dbReference type="GO" id="GO:0001508">
    <property type="term" value="P:action potential"/>
    <property type="evidence" value="ECO:0007669"/>
    <property type="project" value="TreeGrafter"/>
</dbReference>
<sequence length="550" mass="63312">MGLFSVQYVSAKLRSSLCESLNMEEDDAGEDCELQPFLSKMERSPRYAPVNPVSGRRDPFAMEDEIMEMSAGCRYMPHPPEPFLIQKTLRQNKRVVLNVGGERHECMWKTLDRLPHTRLGQLRASNSHEALLDLCDDYSLVDNEFYFDRHPLSFSSILNFYRTGKLHLVQEVCVLAFSEDLEYWGIDSVFLENCCQHKFNMRQEQVFDEMRKEGEALNQLEEEDFGDGTWAKFQKIGWDIMEKPTSSLFARIVAVISIFFIMLSTVALTLNTLPSMQMYECRNETDTECDAELDRDEAPAEELMLVDNIYLASLEEICITWFTLEYVLRLVFSPNKRKFLQGALNFIGKKKIGEEDEYETFRKVVQVFRLMRILRVFKLGRHSRGLQSLGYTLTNSYKELGLLVMFLAMGVLIFSSLAYFAEKEDNPMFESIPKTFWWAIITMTTVGYGDMSPETSIGKMIGSLCAICGVLVIALPIPIIGNNFAEFYKNQVQRELVLKRRDEVERAKKESSIIQLGHATMDIVDTMVETTGKFPRHLHPYRSIPSSAVD</sequence>
<dbReference type="PANTHER" id="PTHR11537:SF254">
    <property type="entry name" value="POTASSIUM VOLTAGE-GATED CHANNEL PROTEIN SHAB"/>
    <property type="match status" value="1"/>
</dbReference>
<evidence type="ECO:0000313" key="14">
    <source>
        <dbReference type="EMBL" id="OXA55396.1"/>
    </source>
</evidence>
<keyword evidence="10 12" id="KW-0472">Membrane</keyword>
<dbReference type="InterPro" id="IPR011333">
    <property type="entry name" value="SKP1/BTB/POZ_sf"/>
</dbReference>
<dbReference type="SUPFAM" id="SSF81324">
    <property type="entry name" value="Voltage-gated potassium channels"/>
    <property type="match status" value="1"/>
</dbReference>
<dbReference type="Gene3D" id="1.20.120.350">
    <property type="entry name" value="Voltage-gated potassium channels. Chain C"/>
    <property type="match status" value="1"/>
</dbReference>
<evidence type="ECO:0000313" key="15">
    <source>
        <dbReference type="Proteomes" id="UP000198287"/>
    </source>
</evidence>
<keyword evidence="6" id="KW-0851">Voltage-gated channel</keyword>
<proteinExistence type="predicted"/>
<dbReference type="SUPFAM" id="SSF54695">
    <property type="entry name" value="POZ domain"/>
    <property type="match status" value="1"/>
</dbReference>
<dbReference type="GO" id="GO:0005251">
    <property type="term" value="F:delayed rectifier potassium channel activity"/>
    <property type="evidence" value="ECO:0007669"/>
    <property type="project" value="TreeGrafter"/>
</dbReference>
<dbReference type="SMART" id="SM00225">
    <property type="entry name" value="BTB"/>
    <property type="match status" value="1"/>
</dbReference>
<feature type="transmembrane region" description="Helical" evidence="12">
    <location>
        <begin position="461"/>
        <end position="481"/>
    </location>
</feature>
<dbReference type="FunFam" id="3.30.710.10:FF:000010">
    <property type="entry name" value="Potassium voltage-gated channel subfamily B member"/>
    <property type="match status" value="1"/>
</dbReference>
<dbReference type="PANTHER" id="PTHR11537">
    <property type="entry name" value="VOLTAGE-GATED POTASSIUM CHANNEL"/>
    <property type="match status" value="1"/>
</dbReference>
<evidence type="ECO:0000256" key="6">
    <source>
        <dbReference type="ARBA" id="ARBA00022882"/>
    </source>
</evidence>
<feature type="transmembrane region" description="Helical" evidence="12">
    <location>
        <begin position="248"/>
        <end position="270"/>
    </location>
</feature>
<feature type="transmembrane region" description="Helical" evidence="12">
    <location>
        <begin position="400"/>
        <end position="420"/>
    </location>
</feature>
<keyword evidence="7" id="KW-0630">Potassium</keyword>
<dbReference type="Pfam" id="PF00520">
    <property type="entry name" value="Ion_trans"/>
    <property type="match status" value="1"/>
</dbReference>
<dbReference type="Gene3D" id="3.30.710.10">
    <property type="entry name" value="Potassium Channel Kv1.1, Chain A"/>
    <property type="match status" value="1"/>
</dbReference>
<evidence type="ECO:0000256" key="12">
    <source>
        <dbReference type="SAM" id="Phobius"/>
    </source>
</evidence>
<evidence type="ECO:0000256" key="8">
    <source>
        <dbReference type="ARBA" id="ARBA00022989"/>
    </source>
</evidence>
<evidence type="ECO:0000256" key="10">
    <source>
        <dbReference type="ARBA" id="ARBA00023136"/>
    </source>
</evidence>
<dbReference type="Gene3D" id="1.10.287.70">
    <property type="match status" value="1"/>
</dbReference>
<evidence type="ECO:0000256" key="1">
    <source>
        <dbReference type="ARBA" id="ARBA00004141"/>
    </source>
</evidence>
<evidence type="ECO:0000259" key="13">
    <source>
        <dbReference type="SMART" id="SM00225"/>
    </source>
</evidence>
<dbReference type="InterPro" id="IPR000210">
    <property type="entry name" value="BTB/POZ_dom"/>
</dbReference>
<dbReference type="InterPro" id="IPR003968">
    <property type="entry name" value="K_chnl_volt-dep_Kv"/>
</dbReference>
<dbReference type="Pfam" id="PF02214">
    <property type="entry name" value="BTB_2"/>
    <property type="match status" value="1"/>
</dbReference>
<evidence type="ECO:0000256" key="3">
    <source>
        <dbReference type="ARBA" id="ARBA00022538"/>
    </source>
</evidence>
<evidence type="ECO:0000256" key="9">
    <source>
        <dbReference type="ARBA" id="ARBA00023065"/>
    </source>
</evidence>
<comment type="caution">
    <text evidence="14">The sequence shown here is derived from an EMBL/GenBank/DDBJ whole genome shotgun (WGS) entry which is preliminary data.</text>
</comment>
<keyword evidence="3" id="KW-0633">Potassium transport</keyword>
<evidence type="ECO:0000256" key="11">
    <source>
        <dbReference type="ARBA" id="ARBA00023303"/>
    </source>
</evidence>
<protein>
    <submittedName>
        <fullName evidence="14">Potassium voltage-gated channel protein Shab</fullName>
    </submittedName>
</protein>
<dbReference type="InterPro" id="IPR003971">
    <property type="entry name" value="K_chnl_volt-dep_Kv5/Kv9"/>
</dbReference>
<dbReference type="InterPro" id="IPR005821">
    <property type="entry name" value="Ion_trans_dom"/>
</dbReference>
<evidence type="ECO:0000256" key="5">
    <source>
        <dbReference type="ARBA" id="ARBA00022826"/>
    </source>
</evidence>
<keyword evidence="15" id="KW-1185">Reference proteome</keyword>
<reference evidence="14 15" key="1">
    <citation type="submission" date="2015-12" db="EMBL/GenBank/DDBJ databases">
        <title>The genome of Folsomia candida.</title>
        <authorList>
            <person name="Faddeeva A."/>
            <person name="Derks M.F."/>
            <person name="Anvar Y."/>
            <person name="Smit S."/>
            <person name="Van Straalen N."/>
            <person name="Roelofs D."/>
        </authorList>
    </citation>
    <scope>NUCLEOTIDE SEQUENCE [LARGE SCALE GENOMIC DNA]</scope>
    <source>
        <strain evidence="14 15">VU population</strain>
        <tissue evidence="14">Whole body</tissue>
    </source>
</reference>
<keyword evidence="9" id="KW-0406">Ion transport</keyword>
<evidence type="ECO:0000256" key="7">
    <source>
        <dbReference type="ARBA" id="ARBA00022958"/>
    </source>
</evidence>
<dbReference type="PRINTS" id="PR01494">
    <property type="entry name" value="KV9CHANNEL"/>
</dbReference>
<keyword evidence="4 12" id="KW-0812">Transmembrane</keyword>
<organism evidence="14 15">
    <name type="scientific">Folsomia candida</name>
    <name type="common">Springtail</name>
    <dbReference type="NCBI Taxonomy" id="158441"/>
    <lineage>
        <taxon>Eukaryota</taxon>
        <taxon>Metazoa</taxon>
        <taxon>Ecdysozoa</taxon>
        <taxon>Arthropoda</taxon>
        <taxon>Hexapoda</taxon>
        <taxon>Collembola</taxon>
        <taxon>Entomobryomorpha</taxon>
        <taxon>Isotomoidea</taxon>
        <taxon>Isotomidae</taxon>
        <taxon>Proisotominae</taxon>
        <taxon>Folsomia</taxon>
    </lineage>
</organism>
<accession>A0A226EFD9</accession>
<comment type="subcellular location">
    <subcellularLocation>
        <location evidence="1">Membrane</location>
        <topology evidence="1">Multi-pass membrane protein</topology>
    </subcellularLocation>
</comment>